<sequence>MQWNLKSHITDHSALTIDKLNLDFNESDSKNIHFTLSIDLCQLLINHNCKSQDDVDNLMKSFLKDLSTHSHTFEESKGKYINKNNETIQRRRVVQFDFTNALLAYHNSSSDNINSKNYSVEPHIHILFDKKKRTGIGYYQLRSAIEKISNKYGLIFNFQEETASLKDNSLALKNSNFSWFNKRASDMNFQKKVLNNATKLNLEIDDAIKNYKNTGNLQYYIKTMRDFSSRLSRQNLDFFYNSVNLKDTFPLFLSDSQKNSLKILHQGSHKDIYNLISNREDKIARAYVESRYGFNNIIIDEFKKRGVNFLNINLDSSNINLNINKKITSNDKYRKTLDYCYKQDFIQALIFAKNEKDLQNIMINLGYTDFKYKQQTINNKRSRMGFTFINSRKKIVTINYSSFNLSSKDIRSKLVENFNKNISYDVKELKSAIKNYSPKSLSKTNILFEEIYNFDTSYDLTKWYIKENSTTHNIELYNETTHIVDSGNILIVKKHEPKDLIDNAILLIDMAIAKGWELDEIEISGTDEFIKCIENEIQKRRDGHDSTAVDTILSDENLESNTNDLSMNTANGNNEKSVRSSLNL</sequence>
<evidence type="ECO:0008006" key="4">
    <source>
        <dbReference type="Google" id="ProtNLM"/>
    </source>
</evidence>
<evidence type="ECO:0000313" key="3">
    <source>
        <dbReference type="Proteomes" id="UP000251135"/>
    </source>
</evidence>
<organism evidence="2 3">
    <name type="scientific">Arcobacter caeni</name>
    <dbReference type="NCBI Taxonomy" id="1912877"/>
    <lineage>
        <taxon>Bacteria</taxon>
        <taxon>Pseudomonadati</taxon>
        <taxon>Campylobacterota</taxon>
        <taxon>Epsilonproteobacteria</taxon>
        <taxon>Campylobacterales</taxon>
        <taxon>Arcobacteraceae</taxon>
        <taxon>Arcobacter</taxon>
    </lineage>
</organism>
<evidence type="ECO:0000313" key="2">
    <source>
        <dbReference type="EMBL" id="PUE66635.1"/>
    </source>
</evidence>
<gene>
    <name evidence="2" type="ORF">B0174_00865</name>
</gene>
<name>A0A363D5K0_9BACT</name>
<dbReference type="AlphaFoldDB" id="A0A363D5K0"/>
<keyword evidence="3" id="KW-1185">Reference proteome</keyword>
<dbReference type="EMBL" id="MUXE01000001">
    <property type="protein sequence ID" value="PUE66635.1"/>
    <property type="molecule type" value="Genomic_DNA"/>
</dbReference>
<proteinExistence type="predicted"/>
<dbReference type="OrthoDB" id="5346232at2"/>
<accession>A0A363D5K0</accession>
<dbReference type="Proteomes" id="UP000251135">
    <property type="component" value="Unassembled WGS sequence"/>
</dbReference>
<evidence type="ECO:0000256" key="1">
    <source>
        <dbReference type="SAM" id="MobiDB-lite"/>
    </source>
</evidence>
<feature type="region of interest" description="Disordered" evidence="1">
    <location>
        <begin position="560"/>
        <end position="584"/>
    </location>
</feature>
<dbReference type="RefSeq" id="WP_108557744.1">
    <property type="nucleotide sequence ID" value="NZ_MUXE01000001.1"/>
</dbReference>
<reference evidence="2 3" key="1">
    <citation type="submission" date="2017-02" db="EMBL/GenBank/DDBJ databases">
        <title>Arcobacter caeni sp. nov, a new Arcobacter species isolated from reclaimed water.</title>
        <authorList>
            <person name="Figueras M.J."/>
            <person name="Perez-Cataluna A."/>
            <person name="Salas-Masso N."/>
        </authorList>
    </citation>
    <scope>NUCLEOTIDE SEQUENCE [LARGE SCALE GENOMIC DNA]</scope>
    <source>
        <strain evidence="2 3">RW17-10</strain>
    </source>
</reference>
<comment type="caution">
    <text evidence="2">The sequence shown here is derived from an EMBL/GenBank/DDBJ whole genome shotgun (WGS) entry which is preliminary data.</text>
</comment>
<protein>
    <recommendedName>
        <fullName evidence="4">Large polyvalent protein-associated domain-containing protein</fullName>
    </recommendedName>
</protein>